<dbReference type="AlphaFoldDB" id="A0A915ACI1"/>
<feature type="region of interest" description="Disordered" evidence="1">
    <location>
        <begin position="398"/>
        <end position="420"/>
    </location>
</feature>
<name>A0A915ACI1_PARUN</name>
<evidence type="ECO:0000313" key="2">
    <source>
        <dbReference type="Proteomes" id="UP000887569"/>
    </source>
</evidence>
<proteinExistence type="predicted"/>
<protein>
    <submittedName>
        <fullName evidence="3">BTB domain-containing protein</fullName>
    </submittedName>
</protein>
<dbReference type="Proteomes" id="UP000887569">
    <property type="component" value="Unplaced"/>
</dbReference>
<reference evidence="3" key="1">
    <citation type="submission" date="2022-11" db="UniProtKB">
        <authorList>
            <consortium name="WormBaseParasite"/>
        </authorList>
    </citation>
    <scope>IDENTIFICATION</scope>
</reference>
<accession>A0A915ACI1</accession>
<dbReference type="WBParaSite" id="PgR004_g058_t01">
    <property type="protein sequence ID" value="PgR004_g058_t01"/>
    <property type="gene ID" value="PgR004_g058"/>
</dbReference>
<evidence type="ECO:0000256" key="1">
    <source>
        <dbReference type="SAM" id="MobiDB-lite"/>
    </source>
</evidence>
<feature type="compositionally biased region" description="Polar residues" evidence="1">
    <location>
        <begin position="398"/>
        <end position="410"/>
    </location>
</feature>
<sequence>MCETTCNTFDVNRPSCSGEIGEDGLTFQYEWIVKISKRSIGSEAVILNVSPAFSTAFNGVQFTWTLRLSDDCIAPDCTDASSSGVNVFLYYKDGPAQEISILDARVNIVDTRGHPVFTNLNIVENEFTRGSGWSVRTTNEEMSKLTEFMQTNINNNIRIAVNIRMDARMFSPLCYLPCVDRVSRRLESECRSYLKDVETNTVIVPDLDLVLNNPDMFAVHRKIFSHGCAEVGRRLNGSSDTKQVNNVFAHVYFTDCIMPGVECFEDFIEVIEGSRNHHIPAITREAERLICRELIACSGEANFAKKMLLLAHHYQLPVLKMMCIGILADRIVEHSDDFRRIDTIGDEMRQIARQITFTDDHYYGDETDNDSLVDSVVEELKTLTRRIRKVSISRSCSTVSEKSSPSNSLCPSPVLPRASS</sequence>
<keyword evidence="2" id="KW-1185">Reference proteome</keyword>
<organism evidence="2 3">
    <name type="scientific">Parascaris univalens</name>
    <name type="common">Nematode worm</name>
    <dbReference type="NCBI Taxonomy" id="6257"/>
    <lineage>
        <taxon>Eukaryota</taxon>
        <taxon>Metazoa</taxon>
        <taxon>Ecdysozoa</taxon>
        <taxon>Nematoda</taxon>
        <taxon>Chromadorea</taxon>
        <taxon>Rhabditida</taxon>
        <taxon>Spirurina</taxon>
        <taxon>Ascaridomorpha</taxon>
        <taxon>Ascaridoidea</taxon>
        <taxon>Ascarididae</taxon>
        <taxon>Parascaris</taxon>
    </lineage>
</organism>
<evidence type="ECO:0000313" key="3">
    <source>
        <dbReference type="WBParaSite" id="PgR004_g058_t01"/>
    </source>
</evidence>